<evidence type="ECO:0000313" key="1">
    <source>
        <dbReference type="Proteomes" id="UP000694924"/>
    </source>
</evidence>
<sequence>MVVGFEFPMTTLPFGLLRSDWTRLLLLRNAQEKGSILKEKLEFLFKILIIAYQNFEQSLVSRKFFNGTNNSISKNTVDTKFTKSSFDIVKSRISSDNTNNNIIPDNRGDINENEINENREKEENVEHVSMEYNTNLKGNKVMNSMNNYNKSDVVVSHTNSQGFTKADYLENTIKSSSTVHVNKLLTNTGNYRNNQITKVSIRNESDNEKVITIPLSISLMISLDDANIKVPMMSTKKIESLDNSTNTIMSDYVETSTERLNSIDCSLSTVRTEILEEMVSQETQMKKNSNNINHLNDSDVTINRNIKEDRGVNFTTNPNEVKKDENFNDSFLTGVEKSEKINVSLGITKNDTKNNDNFANINETNKSDRSFDSSTFQHLNSKLILPADLEKLRSTVEIVYTMKSQDKKNSMESRVNNVTNYEDNTRATISKMLPILKSDNSTHPSNVATTNSMDYFDPSTSSIYDVFTQKTDSSIDRFHHKVGDKLKKLPVFREQPPGHVTKDHKANVELSSLVSKTITFLTDSITETNRFKEYPSNPLKRDRINNPDIEKDFRLFYNYGGRLPEKIRKYNRNILDSIRIKCKNECT</sequence>
<proteinExistence type="predicted"/>
<name>A0ABM1HUW3_POLDO</name>
<accession>A0ABM1HUW3</accession>
<dbReference type="RefSeq" id="XP_015171750.1">
    <property type="nucleotide sequence ID" value="XM_015316264.1"/>
</dbReference>
<protein>
    <submittedName>
        <fullName evidence="2">Uncharacterized protein</fullName>
    </submittedName>
</protein>
<gene>
    <name evidence="2" type="primary">LOC107064017</name>
</gene>
<dbReference type="Proteomes" id="UP000694924">
    <property type="component" value="Unplaced"/>
</dbReference>
<keyword evidence="1" id="KW-1185">Reference proteome</keyword>
<evidence type="ECO:0000313" key="2">
    <source>
        <dbReference type="RefSeq" id="XP_015171750.1"/>
    </source>
</evidence>
<reference evidence="2" key="1">
    <citation type="submission" date="2025-08" db="UniProtKB">
        <authorList>
            <consortium name="RefSeq"/>
        </authorList>
    </citation>
    <scope>IDENTIFICATION</scope>
    <source>
        <tissue evidence="2">Whole body</tissue>
    </source>
</reference>
<organism evidence="1 2">
    <name type="scientific">Polistes dominula</name>
    <name type="common">European paper wasp</name>
    <name type="synonym">Vespa dominula</name>
    <dbReference type="NCBI Taxonomy" id="743375"/>
    <lineage>
        <taxon>Eukaryota</taxon>
        <taxon>Metazoa</taxon>
        <taxon>Ecdysozoa</taxon>
        <taxon>Arthropoda</taxon>
        <taxon>Hexapoda</taxon>
        <taxon>Insecta</taxon>
        <taxon>Pterygota</taxon>
        <taxon>Neoptera</taxon>
        <taxon>Endopterygota</taxon>
        <taxon>Hymenoptera</taxon>
        <taxon>Apocrita</taxon>
        <taxon>Aculeata</taxon>
        <taxon>Vespoidea</taxon>
        <taxon>Vespidae</taxon>
        <taxon>Polistinae</taxon>
        <taxon>Polistini</taxon>
        <taxon>Polistes</taxon>
    </lineage>
</organism>
<dbReference type="GeneID" id="107064017"/>